<evidence type="ECO:0008006" key="4">
    <source>
        <dbReference type="Google" id="ProtNLM"/>
    </source>
</evidence>
<reference evidence="3" key="1">
    <citation type="journal article" date="2023" name="Mol. Phylogenet. Evol.">
        <title>Genome-scale phylogeny and comparative genomics of the fungal order Sordariales.</title>
        <authorList>
            <person name="Hensen N."/>
            <person name="Bonometti L."/>
            <person name="Westerberg I."/>
            <person name="Brannstrom I.O."/>
            <person name="Guillou S."/>
            <person name="Cros-Aarteil S."/>
            <person name="Calhoun S."/>
            <person name="Haridas S."/>
            <person name="Kuo A."/>
            <person name="Mondo S."/>
            <person name="Pangilinan J."/>
            <person name="Riley R."/>
            <person name="LaButti K."/>
            <person name="Andreopoulos B."/>
            <person name="Lipzen A."/>
            <person name="Chen C."/>
            <person name="Yan M."/>
            <person name="Daum C."/>
            <person name="Ng V."/>
            <person name="Clum A."/>
            <person name="Steindorff A."/>
            <person name="Ohm R.A."/>
            <person name="Martin F."/>
            <person name="Silar P."/>
            <person name="Natvig D.O."/>
            <person name="Lalanne C."/>
            <person name="Gautier V."/>
            <person name="Ament-Velasquez S.L."/>
            <person name="Kruys A."/>
            <person name="Hutchinson M.I."/>
            <person name="Powell A.J."/>
            <person name="Barry K."/>
            <person name="Miller A.N."/>
            <person name="Grigoriev I.V."/>
            <person name="Debuchy R."/>
            <person name="Gladieux P."/>
            <person name="Hiltunen Thoren M."/>
            <person name="Johannesson H."/>
        </authorList>
    </citation>
    <scope>NUCLEOTIDE SEQUENCE [LARGE SCALE GENOMIC DNA]</scope>
    <source>
        <strain evidence="3">CBS 340.73</strain>
    </source>
</reference>
<evidence type="ECO:0000313" key="2">
    <source>
        <dbReference type="EMBL" id="KAK3941094.1"/>
    </source>
</evidence>
<gene>
    <name evidence="2" type="ORF">QBC46DRAFT_432574</name>
</gene>
<dbReference type="EMBL" id="MU853787">
    <property type="protein sequence ID" value="KAK3941094.1"/>
    <property type="molecule type" value="Genomic_DNA"/>
</dbReference>
<feature type="signal peptide" evidence="1">
    <location>
        <begin position="1"/>
        <end position="23"/>
    </location>
</feature>
<feature type="chain" id="PRO_5043002670" description="Pheromone" evidence="1">
    <location>
        <begin position="24"/>
        <end position="240"/>
    </location>
</feature>
<organism evidence="2 3">
    <name type="scientific">Diplogelasinospora grovesii</name>
    <dbReference type="NCBI Taxonomy" id="303347"/>
    <lineage>
        <taxon>Eukaryota</taxon>
        <taxon>Fungi</taxon>
        <taxon>Dikarya</taxon>
        <taxon>Ascomycota</taxon>
        <taxon>Pezizomycotina</taxon>
        <taxon>Sordariomycetes</taxon>
        <taxon>Sordariomycetidae</taxon>
        <taxon>Sordariales</taxon>
        <taxon>Diplogelasinosporaceae</taxon>
        <taxon>Diplogelasinospora</taxon>
    </lineage>
</organism>
<protein>
    <recommendedName>
        <fullName evidence="4">Pheromone</fullName>
    </recommendedName>
</protein>
<dbReference type="Proteomes" id="UP001303473">
    <property type="component" value="Unassembled WGS sequence"/>
</dbReference>
<evidence type="ECO:0000256" key="1">
    <source>
        <dbReference type="SAM" id="SignalP"/>
    </source>
</evidence>
<dbReference type="AlphaFoldDB" id="A0AAN6N8F7"/>
<proteinExistence type="predicted"/>
<sequence>MKFLHLCVFIGAVVSSLPTPVEDEKRWCLAIGQSCWKLRRAAEAFSAVIRTSPEHTLETRDETVLDKTAKQQIDALAALIGNRQDDPSALFNGLNQPQPVTKKEKRAPWCVFDGEIWSCWSNDNKQDKPEILQRSSTTPETPADEKRWCLAIGQSCWKAKRAAQAVVDAIDETPPEEKKEEEKRWCLAIGQSCWKRSPKTVVDEKVVEKCNGPDGLCTKAARELELIRAVARDIIDTHTH</sequence>
<comment type="caution">
    <text evidence="2">The sequence shown here is derived from an EMBL/GenBank/DDBJ whole genome shotgun (WGS) entry which is preliminary data.</text>
</comment>
<evidence type="ECO:0000313" key="3">
    <source>
        <dbReference type="Proteomes" id="UP001303473"/>
    </source>
</evidence>
<keyword evidence="1" id="KW-0732">Signal</keyword>
<accession>A0AAN6N8F7</accession>
<name>A0AAN6N8F7_9PEZI</name>
<keyword evidence="3" id="KW-1185">Reference proteome</keyword>